<dbReference type="Proteomes" id="UP000003167">
    <property type="component" value="Unassembled WGS sequence"/>
</dbReference>
<gene>
    <name evidence="1" type="ORF">HMPREF9944_01235</name>
</gene>
<evidence type="ECO:0000313" key="2">
    <source>
        <dbReference type="Proteomes" id="UP000003167"/>
    </source>
</evidence>
<evidence type="ECO:0000313" key="1">
    <source>
        <dbReference type="EMBL" id="EHO70834.1"/>
    </source>
</evidence>
<reference evidence="1 2" key="1">
    <citation type="submission" date="2011-12" db="EMBL/GenBank/DDBJ databases">
        <title>The Genome Sequence of Prevotella maculosa OT 289.</title>
        <authorList>
            <consortium name="The Broad Institute Genome Sequencing Platform"/>
            <person name="Earl A."/>
            <person name="Ward D."/>
            <person name="Feldgarden M."/>
            <person name="Gevers D."/>
            <person name="Izard J."/>
            <person name="Blanton J.M."/>
            <person name="Mathney J."/>
            <person name="Tanner A.C."/>
            <person name="Dewhirst F.E."/>
            <person name="Young S.K."/>
            <person name="Zeng Q."/>
            <person name="Gargeya S."/>
            <person name="Fitzgerald M."/>
            <person name="Haas B."/>
            <person name="Abouelleil A."/>
            <person name="Alvarado L."/>
            <person name="Arachchi H.M."/>
            <person name="Berlin A."/>
            <person name="Chapman S.B."/>
            <person name="Gearin G."/>
            <person name="Goldberg J."/>
            <person name="Griggs A."/>
            <person name="Gujja S."/>
            <person name="Hansen M."/>
            <person name="Heiman D."/>
            <person name="Howarth C."/>
            <person name="Larimer J."/>
            <person name="Lui A."/>
            <person name="MacDonald P.J.P."/>
            <person name="McCowen C."/>
            <person name="Montmayeur A."/>
            <person name="Murphy C."/>
            <person name="Neiman D."/>
            <person name="Pearson M."/>
            <person name="Priest M."/>
            <person name="Roberts A."/>
            <person name="Saif S."/>
            <person name="Shea T."/>
            <person name="Sisk P."/>
            <person name="Stolte C."/>
            <person name="Sykes S."/>
            <person name="Wortman J."/>
            <person name="Nusbaum C."/>
            <person name="Birren B."/>
        </authorList>
    </citation>
    <scope>NUCLEOTIDE SEQUENCE [LARGE SCALE GENOMIC DNA]</scope>
    <source>
        <strain evidence="1 2">OT 289</strain>
    </source>
</reference>
<dbReference type="HOGENOM" id="CLU_2864093_0_0_10"/>
<proteinExistence type="predicted"/>
<organism evidence="1 2">
    <name type="scientific">Segatella maculosa OT 289</name>
    <dbReference type="NCBI Taxonomy" id="999422"/>
    <lineage>
        <taxon>Bacteria</taxon>
        <taxon>Pseudomonadati</taxon>
        <taxon>Bacteroidota</taxon>
        <taxon>Bacteroidia</taxon>
        <taxon>Bacteroidales</taxon>
        <taxon>Prevotellaceae</taxon>
        <taxon>Segatella</taxon>
    </lineage>
</organism>
<dbReference type="EMBL" id="AGEK01000023">
    <property type="protein sequence ID" value="EHO70834.1"/>
    <property type="molecule type" value="Genomic_DNA"/>
</dbReference>
<dbReference type="AlphaFoldDB" id="H1HM41"/>
<protein>
    <submittedName>
        <fullName evidence="1">Uncharacterized protein</fullName>
    </submittedName>
</protein>
<keyword evidence="2" id="KW-1185">Reference proteome</keyword>
<comment type="caution">
    <text evidence="1">The sequence shown here is derived from an EMBL/GenBank/DDBJ whole genome shotgun (WGS) entry which is preliminary data.</text>
</comment>
<name>H1HM41_9BACT</name>
<accession>H1HM41</accession>
<sequence length="64" mass="7530">MTPFFFVEISGSFVRLFRPFKNVCTRYIDCIGLEQAHELRVSTNTNKSKFGDFKARNGFYIKKK</sequence>
<dbReference type="STRING" id="999422.HMPREF9944_01235"/>